<reference evidence="2 3" key="1">
    <citation type="submission" date="2022-06" db="EMBL/GenBank/DDBJ databases">
        <authorList>
            <person name="Jeon C.O."/>
        </authorList>
    </citation>
    <scope>NUCLEOTIDE SEQUENCE [LARGE SCALE GENOMIC DNA]</scope>
    <source>
        <strain evidence="2 3">KCTC 13943</strain>
    </source>
</reference>
<keyword evidence="3" id="KW-1185">Reference proteome</keyword>
<dbReference type="Proteomes" id="UP001523262">
    <property type="component" value="Unassembled WGS sequence"/>
</dbReference>
<comment type="caution">
    <text evidence="2">The sequence shown here is derived from an EMBL/GenBank/DDBJ whole genome shotgun (WGS) entry which is preliminary data.</text>
</comment>
<dbReference type="Pfam" id="PF00501">
    <property type="entry name" value="AMP-binding"/>
    <property type="match status" value="1"/>
</dbReference>
<name>A0ABT0WFJ9_9BACI</name>
<feature type="domain" description="AMP-dependent synthetase/ligase" evidence="1">
    <location>
        <begin position="40"/>
        <end position="141"/>
    </location>
</feature>
<dbReference type="InterPro" id="IPR000873">
    <property type="entry name" value="AMP-dep_synth/lig_dom"/>
</dbReference>
<dbReference type="InterPro" id="IPR050237">
    <property type="entry name" value="ATP-dep_AMP-bd_enzyme"/>
</dbReference>
<gene>
    <name evidence="2" type="ORF">NDK43_20485</name>
</gene>
<dbReference type="Gene3D" id="3.40.50.980">
    <property type="match status" value="1"/>
</dbReference>
<evidence type="ECO:0000259" key="1">
    <source>
        <dbReference type="Pfam" id="PF00501"/>
    </source>
</evidence>
<evidence type="ECO:0000313" key="3">
    <source>
        <dbReference type="Proteomes" id="UP001523262"/>
    </source>
</evidence>
<dbReference type="EMBL" id="JAMQCR010000002">
    <property type="protein sequence ID" value="MCM2534294.1"/>
    <property type="molecule type" value="Genomic_DNA"/>
</dbReference>
<organism evidence="2 3">
    <name type="scientific">Neobacillus pocheonensis</name>
    <dbReference type="NCBI Taxonomy" id="363869"/>
    <lineage>
        <taxon>Bacteria</taxon>
        <taxon>Bacillati</taxon>
        <taxon>Bacillota</taxon>
        <taxon>Bacilli</taxon>
        <taxon>Bacillales</taxon>
        <taxon>Bacillaceae</taxon>
        <taxon>Neobacillus</taxon>
    </lineage>
</organism>
<dbReference type="PANTHER" id="PTHR43767:SF1">
    <property type="entry name" value="NONRIBOSOMAL PEPTIDE SYNTHASE PES1 (EUROFUNG)-RELATED"/>
    <property type="match status" value="1"/>
</dbReference>
<sequence length="162" mass="18661">MSREIQNTGSVYSNKPWLSFYPEGVAHQIEIPNITVFDILEKSAYKLPDKVAIIDGERELTFSELKNKSENVATALYKRGFRKGDRISIMVPNCLEYVIAFFAVQRLGGIVVLVNPLYTPAELDHILRNSESKGLIAFKDQKEKLEKIAWLMRLYLLRQIRK</sequence>
<evidence type="ECO:0000313" key="2">
    <source>
        <dbReference type="EMBL" id="MCM2534294.1"/>
    </source>
</evidence>
<proteinExistence type="predicted"/>
<dbReference type="PANTHER" id="PTHR43767">
    <property type="entry name" value="LONG-CHAIN-FATTY-ACID--COA LIGASE"/>
    <property type="match status" value="1"/>
</dbReference>
<accession>A0ABT0WFJ9</accession>
<protein>
    <submittedName>
        <fullName evidence="2">AMP-binding protein</fullName>
    </submittedName>
</protein>
<dbReference type="SUPFAM" id="SSF56801">
    <property type="entry name" value="Acetyl-CoA synthetase-like"/>
    <property type="match status" value="1"/>
</dbReference>